<keyword evidence="1" id="KW-0812">Transmembrane</keyword>
<keyword evidence="1" id="KW-0472">Membrane</keyword>
<evidence type="ECO:0000256" key="1">
    <source>
        <dbReference type="SAM" id="Phobius"/>
    </source>
</evidence>
<dbReference type="InterPro" id="IPR046806">
    <property type="entry name" value="MrpA_C/MbhE"/>
</dbReference>
<feature type="domain" description="MrpA C-terminal/MbhE" evidence="2">
    <location>
        <begin position="16"/>
        <end position="82"/>
    </location>
</feature>
<accession>A0A938YWB5</accession>
<organism evidence="3 4">
    <name type="scientific">Candidatus Iainarchaeum sp</name>
    <dbReference type="NCBI Taxonomy" id="3101447"/>
    <lineage>
        <taxon>Archaea</taxon>
        <taxon>Candidatus Iainarchaeota</taxon>
        <taxon>Candidatus Iainarchaeia</taxon>
        <taxon>Candidatus Iainarchaeales</taxon>
        <taxon>Candidatus Iainarchaeaceae</taxon>
        <taxon>Candidatus Iainarchaeum</taxon>
    </lineage>
</organism>
<dbReference type="PANTHER" id="PTHR43373:SF1">
    <property type="entry name" value="NA(+)_H(+) ANTIPORTER SUBUNIT A"/>
    <property type="match status" value="1"/>
</dbReference>
<protein>
    <recommendedName>
        <fullName evidence="2">MrpA C-terminal/MbhE domain-containing protein</fullName>
    </recommendedName>
</protein>
<comment type="caution">
    <text evidence="3">The sequence shown here is derived from an EMBL/GenBank/DDBJ whole genome shotgun (WGS) entry which is preliminary data.</text>
</comment>
<keyword evidence="1" id="KW-1133">Transmembrane helix</keyword>
<proteinExistence type="predicted"/>
<dbReference type="Pfam" id="PF20501">
    <property type="entry name" value="MbhE"/>
    <property type="match status" value="1"/>
</dbReference>
<feature type="transmembrane region" description="Helical" evidence="1">
    <location>
        <begin position="66"/>
        <end position="85"/>
    </location>
</feature>
<sequence>MKNSFRAASLAILFILLIVAVLSIRPFGQPRETAMDDYFIARAQQETGSNNVVTSIVFDYRALDTLGETTVLFAAISGMFALFLGEKGGKNG</sequence>
<dbReference type="AlphaFoldDB" id="A0A938YWB5"/>
<dbReference type="Proteomes" id="UP000809243">
    <property type="component" value="Unassembled WGS sequence"/>
</dbReference>
<dbReference type="PANTHER" id="PTHR43373">
    <property type="entry name" value="NA(+)/H(+) ANTIPORTER SUBUNIT"/>
    <property type="match status" value="1"/>
</dbReference>
<gene>
    <name evidence="3" type="ORF">JW744_00975</name>
</gene>
<evidence type="ECO:0000313" key="4">
    <source>
        <dbReference type="Proteomes" id="UP000809243"/>
    </source>
</evidence>
<evidence type="ECO:0000313" key="3">
    <source>
        <dbReference type="EMBL" id="MBN2067020.1"/>
    </source>
</evidence>
<evidence type="ECO:0000259" key="2">
    <source>
        <dbReference type="Pfam" id="PF20501"/>
    </source>
</evidence>
<dbReference type="InterPro" id="IPR050616">
    <property type="entry name" value="CPA3_Na-H_Antiporter_A"/>
</dbReference>
<dbReference type="EMBL" id="JAFGDB010000015">
    <property type="protein sequence ID" value="MBN2067020.1"/>
    <property type="molecule type" value="Genomic_DNA"/>
</dbReference>
<reference evidence="3" key="1">
    <citation type="submission" date="2021-01" db="EMBL/GenBank/DDBJ databases">
        <title>Active Sulfur Cycling in an Early Earth Analoge.</title>
        <authorList>
            <person name="Hahn C.R."/>
            <person name="Youssef N.H."/>
            <person name="Elshahed M."/>
        </authorList>
    </citation>
    <scope>NUCLEOTIDE SEQUENCE</scope>
    <source>
        <strain evidence="3">Zod_Metabat.1151</strain>
    </source>
</reference>
<name>A0A938YWB5_9ARCH</name>